<dbReference type="Gene3D" id="2.170.130.30">
    <property type="match status" value="1"/>
</dbReference>
<evidence type="ECO:0000259" key="1">
    <source>
        <dbReference type="Pfam" id="PF14478"/>
    </source>
</evidence>
<evidence type="ECO:0000313" key="3">
    <source>
        <dbReference type="Proteomes" id="UP000179241"/>
    </source>
</evidence>
<proteinExistence type="predicted"/>
<accession>A0A1F8CLI4</accession>
<comment type="caution">
    <text evidence="2">The sequence shown here is derived from an EMBL/GenBank/DDBJ whole genome shotgun (WGS) entry which is preliminary data.</text>
</comment>
<organism evidence="2 3">
    <name type="scientific">Candidatus Woesebacteria bacterium RIFOXYA1_FULL_43_9</name>
    <dbReference type="NCBI Taxonomy" id="1802534"/>
    <lineage>
        <taxon>Bacteria</taxon>
        <taxon>Candidatus Woeseibacteriota</taxon>
    </lineage>
</organism>
<protein>
    <recommendedName>
        <fullName evidence="1">Transcobalamin-like C-terminal domain-containing protein</fullName>
    </recommendedName>
</protein>
<sequence>MKIKLRLWVAVALVLAVVGFGGYKLSRRSSQLTLTPAPIVDVSSYTLVYDGTKQDETAFSILKADLDVKNILYTTKTYDFGIFVESIDGKISGTDMAWIYYVNDKSGDIASDKYTLKAGDVVEWKYEKPQF</sequence>
<name>A0A1F8CLI4_9BACT</name>
<dbReference type="AlphaFoldDB" id="A0A1F8CLI4"/>
<reference evidence="2 3" key="1">
    <citation type="journal article" date="2016" name="Nat. Commun.">
        <title>Thousands of microbial genomes shed light on interconnected biogeochemical processes in an aquifer system.</title>
        <authorList>
            <person name="Anantharaman K."/>
            <person name="Brown C.T."/>
            <person name="Hug L.A."/>
            <person name="Sharon I."/>
            <person name="Castelle C.J."/>
            <person name="Probst A.J."/>
            <person name="Thomas B.C."/>
            <person name="Singh A."/>
            <person name="Wilkins M.J."/>
            <person name="Karaoz U."/>
            <person name="Brodie E.L."/>
            <person name="Williams K.H."/>
            <person name="Hubbard S.S."/>
            <person name="Banfield J.F."/>
        </authorList>
    </citation>
    <scope>NUCLEOTIDE SEQUENCE [LARGE SCALE GENOMIC DNA]</scope>
</reference>
<evidence type="ECO:0000313" key="2">
    <source>
        <dbReference type="EMBL" id="OGM76926.1"/>
    </source>
</evidence>
<dbReference type="InterPro" id="IPR027954">
    <property type="entry name" value="Transcobalamin-like_C"/>
</dbReference>
<gene>
    <name evidence="2" type="ORF">A2188_01795</name>
</gene>
<dbReference type="EMBL" id="MGHU01000040">
    <property type="protein sequence ID" value="OGM76926.1"/>
    <property type="molecule type" value="Genomic_DNA"/>
</dbReference>
<feature type="domain" description="Transcobalamin-like C-terminal" evidence="1">
    <location>
        <begin position="55"/>
        <end position="128"/>
    </location>
</feature>
<dbReference type="Proteomes" id="UP000179241">
    <property type="component" value="Unassembled WGS sequence"/>
</dbReference>
<dbReference type="Pfam" id="PF14478">
    <property type="entry name" value="DUF4430"/>
    <property type="match status" value="1"/>
</dbReference>